<keyword evidence="4" id="KW-0288">FMN</keyword>
<evidence type="ECO:0000256" key="2">
    <source>
        <dbReference type="ARBA" id="ARBA00001966"/>
    </source>
</evidence>
<dbReference type="InterPro" id="IPR051793">
    <property type="entry name" value="NADH:flavin_oxidoreductase"/>
</dbReference>
<keyword evidence="7" id="KW-0408">Iron</keyword>
<gene>
    <name evidence="10" type="primary">fadH_2</name>
    <name evidence="10" type="ORF">A1232T_01047</name>
</gene>
<keyword evidence="5" id="KW-0479">Metal-binding</keyword>
<dbReference type="GO" id="GO:0051536">
    <property type="term" value="F:iron-sulfur cluster binding"/>
    <property type="evidence" value="ECO:0007669"/>
    <property type="project" value="UniProtKB-KW"/>
</dbReference>
<dbReference type="EC" id="1.3.1.34" evidence="10"/>
<name>A0A1R4GR36_9GAMM</name>
<dbReference type="RefSeq" id="WP_208608040.1">
    <property type="nucleotide sequence ID" value="NZ_FUGE01000115.1"/>
</dbReference>
<accession>A0A1R4GR36</accession>
<reference evidence="10 11" key="1">
    <citation type="submission" date="2017-02" db="EMBL/GenBank/DDBJ databases">
        <authorList>
            <person name="Peterson S.W."/>
        </authorList>
    </citation>
    <scope>NUCLEOTIDE SEQUENCE [LARGE SCALE GENOMIC DNA]</scope>
    <source>
        <strain evidence="10">Psychrobacter_piechaudii</strain>
    </source>
</reference>
<keyword evidence="8" id="KW-0411">Iron-sulfur</keyword>
<dbReference type="InterPro" id="IPR013785">
    <property type="entry name" value="Aldolase_TIM"/>
</dbReference>
<evidence type="ECO:0000256" key="3">
    <source>
        <dbReference type="ARBA" id="ARBA00022630"/>
    </source>
</evidence>
<evidence type="ECO:0000256" key="4">
    <source>
        <dbReference type="ARBA" id="ARBA00022643"/>
    </source>
</evidence>
<dbReference type="SUPFAM" id="SSF51395">
    <property type="entry name" value="FMN-linked oxidoreductases"/>
    <property type="match status" value="1"/>
</dbReference>
<dbReference type="AlphaFoldDB" id="A0A1R4GR36"/>
<dbReference type="InterPro" id="IPR001155">
    <property type="entry name" value="OxRdtase_FMN_N"/>
</dbReference>
<organism evidence="10 11">
    <name type="scientific">Psychrobacter piechaudii</name>
    <dbReference type="NCBI Taxonomy" id="1945521"/>
    <lineage>
        <taxon>Bacteria</taxon>
        <taxon>Pseudomonadati</taxon>
        <taxon>Pseudomonadota</taxon>
        <taxon>Gammaproteobacteria</taxon>
        <taxon>Moraxellales</taxon>
        <taxon>Moraxellaceae</taxon>
        <taxon>Psychrobacter</taxon>
    </lineage>
</organism>
<dbReference type="InterPro" id="IPR054629">
    <property type="entry name" value="BilR_N"/>
</dbReference>
<keyword evidence="6 10" id="KW-0560">Oxidoreductase</keyword>
<dbReference type="GO" id="GO:0046872">
    <property type="term" value="F:metal ion binding"/>
    <property type="evidence" value="ECO:0007669"/>
    <property type="project" value="UniProtKB-KW"/>
</dbReference>
<keyword evidence="3" id="KW-0285">Flavoprotein</keyword>
<sequence>MNILRPITIGGQEFKNRVLFPPLTTGYEDKDGTINEQSRAFYTRLAKGGVGYIVLGDVAPIPSFAVTPKLYDDSQIECFRKLADNVHAHGAKLGVQIFHPEYNSEVLNALFAAGKMEEVRSQLHHDMDHFVNEVMPETLDQIIDKMCACALRAQQAGVDVVSIHGDRLVGALCSPIMNTRSDEFGGSLENRTRFALMLVKAMKAAVPDMVIEYKLPVITPERGKGGVSIDEAPIFAQWLEQAGVDMLHVAQANHTGNMADTIPPMGVQPYCFFADITALVKSVVSIPVSTSGRIIDPAMSEELLNEGKADMVGIGRALLADPDWVNKTLAGRPQDIIRCIGCNEGCVDTVLNRSFIACVVNAENGFEAVRFITPAEQRKKVVVIGGGACWLRGCSCGCY</sequence>
<dbReference type="Gene3D" id="3.20.20.70">
    <property type="entry name" value="Aldolase class I"/>
    <property type="match status" value="1"/>
</dbReference>
<dbReference type="STRING" id="1945521.A1232T_01047"/>
<protein>
    <submittedName>
        <fullName evidence="10">2,4-dienoyl-CoA reductase [NADPH]</fullName>
        <ecNumber evidence="10">1.3.1.34</ecNumber>
    </submittedName>
</protein>
<dbReference type="Pfam" id="PF00724">
    <property type="entry name" value="Oxidored_FMN"/>
    <property type="match status" value="1"/>
</dbReference>
<dbReference type="Proteomes" id="UP000188357">
    <property type="component" value="Unassembled WGS sequence"/>
</dbReference>
<evidence type="ECO:0000259" key="9">
    <source>
        <dbReference type="Pfam" id="PF00724"/>
    </source>
</evidence>
<dbReference type="PANTHER" id="PTHR42917:SF2">
    <property type="entry name" value="2,4-DIENOYL-COA REDUCTASE [(2E)-ENOYL-COA-PRODUCING]"/>
    <property type="match status" value="1"/>
</dbReference>
<dbReference type="GO" id="GO:0010181">
    <property type="term" value="F:FMN binding"/>
    <property type="evidence" value="ECO:0007669"/>
    <property type="project" value="InterPro"/>
</dbReference>
<evidence type="ECO:0000313" key="11">
    <source>
        <dbReference type="Proteomes" id="UP000188357"/>
    </source>
</evidence>
<evidence type="ECO:0000256" key="5">
    <source>
        <dbReference type="ARBA" id="ARBA00022723"/>
    </source>
</evidence>
<dbReference type="GO" id="GO:0008670">
    <property type="term" value="F:2,4-dienoyl-CoA reductase (NADPH) activity"/>
    <property type="evidence" value="ECO:0007669"/>
    <property type="project" value="UniProtKB-EC"/>
</dbReference>
<evidence type="ECO:0000256" key="6">
    <source>
        <dbReference type="ARBA" id="ARBA00023002"/>
    </source>
</evidence>
<dbReference type="PANTHER" id="PTHR42917">
    <property type="entry name" value="2,4-DIENOYL-COA REDUCTASE"/>
    <property type="match status" value="1"/>
</dbReference>
<evidence type="ECO:0000256" key="8">
    <source>
        <dbReference type="ARBA" id="ARBA00023014"/>
    </source>
</evidence>
<evidence type="ECO:0000313" key="10">
    <source>
        <dbReference type="EMBL" id="SJM70710.1"/>
    </source>
</evidence>
<proteinExistence type="predicted"/>
<dbReference type="NCBIfam" id="NF045592">
    <property type="entry name" value="bili_reduct_N"/>
    <property type="match status" value="1"/>
</dbReference>
<dbReference type="EMBL" id="FUGE01000115">
    <property type="protein sequence ID" value="SJM70710.1"/>
    <property type="molecule type" value="Genomic_DNA"/>
</dbReference>
<evidence type="ECO:0000256" key="1">
    <source>
        <dbReference type="ARBA" id="ARBA00001917"/>
    </source>
</evidence>
<comment type="cofactor">
    <cofactor evidence="2">
        <name>[4Fe-4S] cluster</name>
        <dbReference type="ChEBI" id="CHEBI:49883"/>
    </cofactor>
</comment>
<keyword evidence="11" id="KW-1185">Reference proteome</keyword>
<comment type="cofactor">
    <cofactor evidence="1">
        <name>FMN</name>
        <dbReference type="ChEBI" id="CHEBI:58210"/>
    </cofactor>
</comment>
<evidence type="ECO:0000256" key="7">
    <source>
        <dbReference type="ARBA" id="ARBA00023004"/>
    </source>
</evidence>
<feature type="domain" description="NADH:flavin oxidoreductase/NADH oxidase N-terminal" evidence="9">
    <location>
        <begin position="3"/>
        <end position="334"/>
    </location>
</feature>
<dbReference type="CDD" id="cd02803">
    <property type="entry name" value="OYE_like_FMN_family"/>
    <property type="match status" value="1"/>
</dbReference>